<dbReference type="AlphaFoldDB" id="A0A2I0U2Q9"/>
<reference evidence="2" key="1">
    <citation type="submission" date="2017-11" db="EMBL/GenBank/DDBJ databases">
        <authorList>
            <person name="Lima N.C."/>
            <person name="Parody-Merino A.M."/>
            <person name="Battley P.F."/>
            <person name="Fidler A.E."/>
            <person name="Prosdocimi F."/>
        </authorList>
    </citation>
    <scope>NUCLEOTIDE SEQUENCE [LARGE SCALE GENOMIC DNA]</scope>
</reference>
<reference evidence="2" key="2">
    <citation type="submission" date="2017-12" db="EMBL/GenBank/DDBJ databases">
        <title>Genome sequence of the Bar-tailed Godwit (Limosa lapponica baueri).</title>
        <authorList>
            <person name="Lima N.C.B."/>
            <person name="Parody-Merino A.M."/>
            <person name="Battley P.F."/>
            <person name="Fidler A.E."/>
            <person name="Prosdocimi F."/>
        </authorList>
    </citation>
    <scope>NUCLEOTIDE SEQUENCE [LARGE SCALE GENOMIC DNA]</scope>
</reference>
<dbReference type="Proteomes" id="UP000233556">
    <property type="component" value="Unassembled WGS sequence"/>
</dbReference>
<sequence>MDDWGSKWRQKVEIRNGWHGDSPQDSPLQEAPADCLQPQVSGHHLGLLAAGLGDSHMPFANLELREFCWK</sequence>
<accession>A0A2I0U2Q9</accession>
<name>A0A2I0U2Q9_LIMLA</name>
<keyword evidence="2" id="KW-1185">Reference proteome</keyword>
<protein>
    <submittedName>
        <fullName evidence="1">Uncharacterized protein</fullName>
    </submittedName>
</protein>
<evidence type="ECO:0000313" key="1">
    <source>
        <dbReference type="EMBL" id="PKU40374.1"/>
    </source>
</evidence>
<dbReference type="EMBL" id="KZ506286">
    <property type="protein sequence ID" value="PKU40374.1"/>
    <property type="molecule type" value="Genomic_DNA"/>
</dbReference>
<gene>
    <name evidence="1" type="ORF">llap_9332</name>
</gene>
<evidence type="ECO:0000313" key="2">
    <source>
        <dbReference type="Proteomes" id="UP000233556"/>
    </source>
</evidence>
<organism evidence="1 2">
    <name type="scientific">Limosa lapponica baueri</name>
    <dbReference type="NCBI Taxonomy" id="1758121"/>
    <lineage>
        <taxon>Eukaryota</taxon>
        <taxon>Metazoa</taxon>
        <taxon>Chordata</taxon>
        <taxon>Craniata</taxon>
        <taxon>Vertebrata</taxon>
        <taxon>Euteleostomi</taxon>
        <taxon>Archelosauria</taxon>
        <taxon>Archosauria</taxon>
        <taxon>Dinosauria</taxon>
        <taxon>Saurischia</taxon>
        <taxon>Theropoda</taxon>
        <taxon>Coelurosauria</taxon>
        <taxon>Aves</taxon>
        <taxon>Neognathae</taxon>
        <taxon>Neoaves</taxon>
        <taxon>Charadriiformes</taxon>
        <taxon>Scolopacidae</taxon>
        <taxon>Limosa</taxon>
    </lineage>
</organism>
<proteinExistence type="predicted"/>